<dbReference type="PANTHER" id="PTHR43316:SF3">
    <property type="entry name" value="HALOACID DEHALOGENASE, TYPE II (AFU_ORTHOLOGUE AFUA_2G07750)-RELATED"/>
    <property type="match status" value="1"/>
</dbReference>
<keyword evidence="5" id="KW-1185">Reference proteome</keyword>
<dbReference type="Proteomes" id="UP000698242">
    <property type="component" value="Unassembled WGS sequence"/>
</dbReference>
<dbReference type="OrthoDB" id="9785638at2"/>
<dbReference type="InterPro" id="IPR036412">
    <property type="entry name" value="HAD-like_sf"/>
</dbReference>
<dbReference type="AlphaFoldDB" id="A0A921NQD7"/>
<dbReference type="RefSeq" id="WP_159965898.1">
    <property type="nucleotide sequence ID" value="NZ_APKE01000027.1"/>
</dbReference>
<keyword evidence="2 3" id="KW-0378">Hydrolase</keyword>
<comment type="catalytic activity">
    <reaction evidence="3">
        <text>an (S)-2-haloacid + H2O = a (2R)-2-hydroxycarboxylate + a halide anion + H(+)</text>
        <dbReference type="Rhea" id="RHEA:11192"/>
        <dbReference type="ChEBI" id="CHEBI:15377"/>
        <dbReference type="ChEBI" id="CHEBI:15378"/>
        <dbReference type="ChEBI" id="CHEBI:16042"/>
        <dbReference type="ChEBI" id="CHEBI:58314"/>
        <dbReference type="ChEBI" id="CHEBI:137405"/>
        <dbReference type="EC" id="3.8.1.2"/>
    </reaction>
</comment>
<dbReference type="PANTHER" id="PTHR43316">
    <property type="entry name" value="HYDROLASE, HALOACID DELAHOGENASE-RELATED"/>
    <property type="match status" value="1"/>
</dbReference>
<organism evidence="4 5">
    <name type="scientific">Profundibacterium mesophilum KAUST100406-0324</name>
    <dbReference type="NCBI Taxonomy" id="1037889"/>
    <lineage>
        <taxon>Bacteria</taxon>
        <taxon>Pseudomonadati</taxon>
        <taxon>Pseudomonadota</taxon>
        <taxon>Alphaproteobacteria</taxon>
        <taxon>Rhodobacterales</taxon>
        <taxon>Roseobacteraceae</taxon>
        <taxon>Profundibacterium</taxon>
    </lineage>
</organism>
<reference evidence="4" key="1">
    <citation type="submission" date="2013-03" db="EMBL/GenBank/DDBJ databases">
        <title>Genome Sequence of the Profundibacterium mesophilum strain KAUST100406-0324T from Red Sea, a novel genus in the family Rhodobacteraceae.</title>
        <authorList>
            <person name="Essack M."/>
            <person name="Alam I."/>
            <person name="Lafi F."/>
            <person name="Alawi W."/>
            <person name="Kamanu F."/>
            <person name="Al-Suwailem A."/>
            <person name="Lee O.O."/>
            <person name="Xu Y."/>
            <person name="Bajic V."/>
            <person name="Qian P.-Y."/>
            <person name="Archer J."/>
        </authorList>
    </citation>
    <scope>NUCLEOTIDE SEQUENCE</scope>
    <source>
        <strain evidence="4">KAUST100406-0324</strain>
    </source>
</reference>
<evidence type="ECO:0000256" key="3">
    <source>
        <dbReference type="RuleBase" id="RU368077"/>
    </source>
</evidence>
<dbReference type="NCBIfam" id="TIGR01493">
    <property type="entry name" value="HAD-SF-IA-v2"/>
    <property type="match status" value="1"/>
</dbReference>
<dbReference type="Gene3D" id="3.40.50.1000">
    <property type="entry name" value="HAD superfamily/HAD-like"/>
    <property type="match status" value="1"/>
</dbReference>
<dbReference type="CDD" id="cd02588">
    <property type="entry name" value="HAD_L2-DEX"/>
    <property type="match status" value="1"/>
</dbReference>
<dbReference type="InterPro" id="IPR006439">
    <property type="entry name" value="HAD-SF_hydro_IA"/>
</dbReference>
<sequence length="228" mass="25187">MTQAILFDVFGTCVDWRSGIVRAVAREFPLLDAERIADEWRARYDPSMAPIRDGTRGYAPLDQLHRENLRAVLSRHGAECNDLDHLASAWERLDPWPDTLAGLRAMRCHHLIAPCSNASIALMIRLSRHAGLEWDCILGAEIARSYKPDPSVYEASCAALGFAPNEVTFVAAHNGDLEAARRCGMRTAYLCRPAEHGPAQTSDLAPTGPWDHVADDMRSLAAMLRPDG</sequence>
<proteinExistence type="inferred from homology"/>
<accession>A0A921NQD7</accession>
<dbReference type="Gene3D" id="1.10.150.240">
    <property type="entry name" value="Putative phosphatase, domain 2"/>
    <property type="match status" value="1"/>
</dbReference>
<dbReference type="InterPro" id="IPR023214">
    <property type="entry name" value="HAD_sf"/>
</dbReference>
<evidence type="ECO:0000256" key="1">
    <source>
        <dbReference type="ARBA" id="ARBA00008106"/>
    </source>
</evidence>
<gene>
    <name evidence="4" type="ORF">PMES_02377</name>
</gene>
<comment type="similarity">
    <text evidence="1 3">Belongs to the HAD-like hydrolase superfamily. S-2-haloalkanoic acid dehalogenase family.</text>
</comment>
<dbReference type="Pfam" id="PF00702">
    <property type="entry name" value="Hydrolase"/>
    <property type="match status" value="1"/>
</dbReference>
<dbReference type="GO" id="GO:0018784">
    <property type="term" value="F:(S)-2-haloacid dehalogenase activity"/>
    <property type="evidence" value="ECO:0007669"/>
    <property type="project" value="UniProtKB-UniRule"/>
</dbReference>
<dbReference type="EC" id="3.8.1.2" evidence="3"/>
<dbReference type="InterPro" id="IPR051540">
    <property type="entry name" value="S-2-haloacid_dehalogenase"/>
</dbReference>
<dbReference type="NCBIfam" id="TIGR01428">
    <property type="entry name" value="HAD_type_II"/>
    <property type="match status" value="1"/>
</dbReference>
<dbReference type="SUPFAM" id="SSF56784">
    <property type="entry name" value="HAD-like"/>
    <property type="match status" value="1"/>
</dbReference>
<protein>
    <recommendedName>
        <fullName evidence="3">(S)-2-haloacid dehalogenase</fullName>
        <ecNumber evidence="3">3.8.1.2</ecNumber>
    </recommendedName>
    <alternativeName>
        <fullName evidence="3">2-haloalkanoic acid dehalogenase</fullName>
    </alternativeName>
    <alternativeName>
        <fullName evidence="3">Halocarboxylic acid halidohydrolase</fullName>
    </alternativeName>
    <alternativeName>
        <fullName evidence="3">L-2-haloacid dehalogenase</fullName>
    </alternativeName>
</protein>
<comment type="caution">
    <text evidence="4">The sequence shown here is derived from an EMBL/GenBank/DDBJ whole genome shotgun (WGS) entry which is preliminary data.</text>
</comment>
<evidence type="ECO:0000256" key="2">
    <source>
        <dbReference type="ARBA" id="ARBA00022801"/>
    </source>
</evidence>
<evidence type="ECO:0000313" key="4">
    <source>
        <dbReference type="EMBL" id="KAF0675257.1"/>
    </source>
</evidence>
<comment type="function">
    <text evidence="3">Catalyzes the hydrolytic dehalogenation of small (S)-2-haloalkanoic acids to yield the corresponding (R)-2-hydroxyalkanoic acids.</text>
</comment>
<dbReference type="InterPro" id="IPR023198">
    <property type="entry name" value="PGP-like_dom2"/>
</dbReference>
<dbReference type="PRINTS" id="PR00413">
    <property type="entry name" value="HADHALOGNASE"/>
</dbReference>
<dbReference type="InterPro" id="IPR006328">
    <property type="entry name" value="2-HAD"/>
</dbReference>
<evidence type="ECO:0000313" key="5">
    <source>
        <dbReference type="Proteomes" id="UP000698242"/>
    </source>
</evidence>
<name>A0A921NQD7_9RHOB</name>
<dbReference type="EMBL" id="APKE01000027">
    <property type="protein sequence ID" value="KAF0675257.1"/>
    <property type="molecule type" value="Genomic_DNA"/>
</dbReference>